<keyword evidence="4 6" id="KW-1133">Transmembrane helix</keyword>
<dbReference type="PROSITE" id="PS50928">
    <property type="entry name" value="ABC_TM1"/>
    <property type="match status" value="1"/>
</dbReference>
<feature type="transmembrane region" description="Helical" evidence="6">
    <location>
        <begin position="294"/>
        <end position="319"/>
    </location>
</feature>
<protein>
    <submittedName>
        <fullName evidence="8">Carbohydrate ABC transporter membrane protein 1 (CUT1 family)</fullName>
    </submittedName>
</protein>
<feature type="transmembrane region" description="Helical" evidence="6">
    <location>
        <begin position="241"/>
        <end position="262"/>
    </location>
</feature>
<dbReference type="InterPro" id="IPR000515">
    <property type="entry name" value="MetI-like"/>
</dbReference>
<evidence type="ECO:0000256" key="4">
    <source>
        <dbReference type="ARBA" id="ARBA00022989"/>
    </source>
</evidence>
<feature type="transmembrane region" description="Helical" evidence="6">
    <location>
        <begin position="38"/>
        <end position="56"/>
    </location>
</feature>
<dbReference type="PANTHER" id="PTHR43496">
    <property type="entry name" value="PROTEIN LPLB"/>
    <property type="match status" value="1"/>
</dbReference>
<evidence type="ECO:0000256" key="5">
    <source>
        <dbReference type="ARBA" id="ARBA00023136"/>
    </source>
</evidence>
<feature type="transmembrane region" description="Helical" evidence="6">
    <location>
        <begin position="144"/>
        <end position="165"/>
    </location>
</feature>
<reference evidence="8 9" key="1">
    <citation type="submission" date="2019-06" db="EMBL/GenBank/DDBJ databases">
        <title>Sorghum-associated microbial communities from plants grown in Nebraska, USA.</title>
        <authorList>
            <person name="Schachtman D."/>
        </authorList>
    </citation>
    <scope>NUCLEOTIDE SEQUENCE [LARGE SCALE GENOMIC DNA]</scope>
    <source>
        <strain evidence="8 9">2482</strain>
    </source>
</reference>
<organism evidence="8 9">
    <name type="scientific">Neobacillus bataviensis</name>
    <dbReference type="NCBI Taxonomy" id="220685"/>
    <lineage>
        <taxon>Bacteria</taxon>
        <taxon>Bacillati</taxon>
        <taxon>Bacillota</taxon>
        <taxon>Bacilli</taxon>
        <taxon>Bacillales</taxon>
        <taxon>Bacillaceae</taxon>
        <taxon>Neobacillus</taxon>
    </lineage>
</organism>
<dbReference type="PANTHER" id="PTHR43496:SF1">
    <property type="entry name" value="POLYGALACTURONAN_RHAMNOGALACTURONAN TRANSPORT SYSTEM PERMEASE PROTEIN YTEP"/>
    <property type="match status" value="1"/>
</dbReference>
<feature type="domain" description="ABC transmembrane type-1" evidence="7">
    <location>
        <begin position="98"/>
        <end position="315"/>
    </location>
</feature>
<name>A0A561DEQ3_9BACI</name>
<dbReference type="CDD" id="cd06261">
    <property type="entry name" value="TM_PBP2"/>
    <property type="match status" value="1"/>
</dbReference>
<dbReference type="Proteomes" id="UP000319671">
    <property type="component" value="Unassembled WGS sequence"/>
</dbReference>
<dbReference type="Pfam" id="PF00528">
    <property type="entry name" value="BPD_transp_1"/>
    <property type="match status" value="1"/>
</dbReference>
<keyword evidence="9" id="KW-1185">Reference proteome</keyword>
<keyword evidence="3 6" id="KW-0812">Transmembrane</keyword>
<keyword evidence="5 6" id="KW-0472">Membrane</keyword>
<sequence>MKTVLKKADTLVLESQMDTLIPSNKKRGFWNVFLQQKYLYMMSIPFVILVIIFNYLPLWGWTMAFQNYKPGISFSEQEWVGFKNFAELFSDDRFYLVLRNTLAMSTLGLFIGFVFPIMFAVLLNEVRLSYFKRTVQTITYLPHFVSWVVVAGIITKMLSIDGGIVNELLVNWGIIDKPIQFMAKGEYFWGIVVASDLWKEMGWNAIIFLAAIAGIDSQLYEAAKVDGAGRWRQIWHVTLPGIRPTILVLLILSIGHLTSIGFEKQFLLGNSLTVDYSEVLDLYALNYGIGLGRFSYGTAIGIFNSVVSIILLLIANGIFKRFSNQSVM</sequence>
<accession>A0A561DEQ3</accession>
<dbReference type="SUPFAM" id="SSF161098">
    <property type="entry name" value="MetI-like"/>
    <property type="match status" value="1"/>
</dbReference>
<feature type="transmembrane region" description="Helical" evidence="6">
    <location>
        <begin position="201"/>
        <end position="220"/>
    </location>
</feature>
<comment type="similarity">
    <text evidence="6">Belongs to the binding-protein-dependent transport system permease family.</text>
</comment>
<dbReference type="InterPro" id="IPR035906">
    <property type="entry name" value="MetI-like_sf"/>
</dbReference>
<evidence type="ECO:0000313" key="8">
    <source>
        <dbReference type="EMBL" id="TWE01872.1"/>
    </source>
</evidence>
<proteinExistence type="inferred from homology"/>
<evidence type="ECO:0000256" key="3">
    <source>
        <dbReference type="ARBA" id="ARBA00022692"/>
    </source>
</evidence>
<feature type="transmembrane region" description="Helical" evidence="6">
    <location>
        <begin position="102"/>
        <end position="123"/>
    </location>
</feature>
<dbReference type="GO" id="GO:0005886">
    <property type="term" value="C:plasma membrane"/>
    <property type="evidence" value="ECO:0007669"/>
    <property type="project" value="UniProtKB-SubCell"/>
</dbReference>
<evidence type="ECO:0000256" key="6">
    <source>
        <dbReference type="RuleBase" id="RU363032"/>
    </source>
</evidence>
<keyword evidence="2 6" id="KW-0813">Transport</keyword>
<evidence type="ECO:0000256" key="1">
    <source>
        <dbReference type="ARBA" id="ARBA00004141"/>
    </source>
</evidence>
<comment type="caution">
    <text evidence="8">The sequence shown here is derived from an EMBL/GenBank/DDBJ whole genome shotgun (WGS) entry which is preliminary data.</text>
</comment>
<evidence type="ECO:0000313" key="9">
    <source>
        <dbReference type="Proteomes" id="UP000319671"/>
    </source>
</evidence>
<comment type="subcellular location">
    <subcellularLocation>
        <location evidence="6">Cell membrane</location>
        <topology evidence="6">Multi-pass membrane protein</topology>
    </subcellularLocation>
    <subcellularLocation>
        <location evidence="1">Membrane</location>
        <topology evidence="1">Multi-pass membrane protein</topology>
    </subcellularLocation>
</comment>
<dbReference type="Gene3D" id="1.10.3720.10">
    <property type="entry name" value="MetI-like"/>
    <property type="match status" value="1"/>
</dbReference>
<dbReference type="EMBL" id="VIVN01000005">
    <property type="protein sequence ID" value="TWE01872.1"/>
    <property type="molecule type" value="Genomic_DNA"/>
</dbReference>
<dbReference type="AlphaFoldDB" id="A0A561DEQ3"/>
<gene>
    <name evidence="8" type="ORF">FB550_105241</name>
</gene>
<dbReference type="GO" id="GO:0055085">
    <property type="term" value="P:transmembrane transport"/>
    <property type="evidence" value="ECO:0007669"/>
    <property type="project" value="InterPro"/>
</dbReference>
<evidence type="ECO:0000259" key="7">
    <source>
        <dbReference type="PROSITE" id="PS50928"/>
    </source>
</evidence>
<evidence type="ECO:0000256" key="2">
    <source>
        <dbReference type="ARBA" id="ARBA00022448"/>
    </source>
</evidence>